<dbReference type="Proteomes" id="UP001451303">
    <property type="component" value="Unassembled WGS sequence"/>
</dbReference>
<proteinExistence type="inferred from homology"/>
<protein>
    <submittedName>
        <fullName evidence="4">20S proteasome maturation protein Ump1</fullName>
    </submittedName>
</protein>
<evidence type="ECO:0000313" key="4">
    <source>
        <dbReference type="EMBL" id="KAL0471377.1"/>
    </source>
</evidence>
<reference evidence="4 5" key="1">
    <citation type="submission" date="2023-09" db="EMBL/GenBank/DDBJ databases">
        <title>Multi-omics analysis of a traditional fermented food reveals byproduct-associated fungal strains for waste-to-food upcycling.</title>
        <authorList>
            <consortium name="Lawrence Berkeley National Laboratory"/>
            <person name="Rekdal V.M."/>
            <person name="Villalobos-Escobedo J.M."/>
            <person name="Rodriguez-Valeron N."/>
            <person name="Garcia M.O."/>
            <person name="Vasquez D.P."/>
            <person name="Damayanti I."/>
            <person name="Sorensen P.M."/>
            <person name="Baidoo E.E."/>
            <person name="De Carvalho A.C."/>
            <person name="Riley R."/>
            <person name="Lipzen A."/>
            <person name="He G."/>
            <person name="Yan M."/>
            <person name="Haridas S."/>
            <person name="Daum C."/>
            <person name="Yoshinaga Y."/>
            <person name="Ng V."/>
            <person name="Grigoriev I.V."/>
            <person name="Munk R."/>
            <person name="Nuraida L."/>
            <person name="Wijaya C.H."/>
            <person name="Morales P.-C."/>
            <person name="Keasling J.D."/>
        </authorList>
    </citation>
    <scope>NUCLEOTIDE SEQUENCE [LARGE SCALE GENOMIC DNA]</scope>
    <source>
        <strain evidence="4 5">FGSC 2613</strain>
    </source>
</reference>
<comment type="similarity">
    <text evidence="2">Belongs to the POMP/UMP1 family.</text>
</comment>
<keyword evidence="4" id="KW-0647">Proteasome</keyword>
<evidence type="ECO:0000256" key="2">
    <source>
        <dbReference type="ARBA" id="ARBA00043974"/>
    </source>
</evidence>
<dbReference type="EMBL" id="JAVLET010000003">
    <property type="protein sequence ID" value="KAL0471377.1"/>
    <property type="molecule type" value="Genomic_DNA"/>
</dbReference>
<dbReference type="GO" id="GO:0000502">
    <property type="term" value="C:proteasome complex"/>
    <property type="evidence" value="ECO:0007669"/>
    <property type="project" value="UniProtKB-KW"/>
</dbReference>
<comment type="caution">
    <text evidence="4">The sequence shown here is derived from an EMBL/GenBank/DDBJ whole genome shotgun (WGS) entry which is preliminary data.</text>
</comment>
<dbReference type="PANTHER" id="PTHR12828">
    <property type="entry name" value="PROTEASOME MATURATION PROTEIN UMP1"/>
    <property type="match status" value="1"/>
</dbReference>
<gene>
    <name evidence="4" type="ORF">QR685DRAFT_584956</name>
</gene>
<dbReference type="InterPro" id="IPR008012">
    <property type="entry name" value="Ump1"/>
</dbReference>
<dbReference type="Pfam" id="PF05348">
    <property type="entry name" value="UMP1"/>
    <property type="match status" value="1"/>
</dbReference>
<evidence type="ECO:0000313" key="5">
    <source>
        <dbReference type="Proteomes" id="UP001451303"/>
    </source>
</evidence>
<organism evidence="4 5">
    <name type="scientific">Neurospora intermedia</name>
    <dbReference type="NCBI Taxonomy" id="5142"/>
    <lineage>
        <taxon>Eukaryota</taxon>
        <taxon>Fungi</taxon>
        <taxon>Dikarya</taxon>
        <taxon>Ascomycota</taxon>
        <taxon>Pezizomycotina</taxon>
        <taxon>Sordariomycetes</taxon>
        <taxon>Sordariomycetidae</taxon>
        <taxon>Sordariales</taxon>
        <taxon>Sordariaceae</taxon>
        <taxon>Neurospora</taxon>
    </lineage>
</organism>
<keyword evidence="1" id="KW-0143">Chaperone</keyword>
<dbReference type="PANTHER" id="PTHR12828:SF3">
    <property type="entry name" value="PROTEASOME MATURATION PROTEIN"/>
    <property type="match status" value="1"/>
</dbReference>
<sequence>MSLRIVPADSHSSTFTHLRSIAAPSAPGLHDTLRSGLAPHPLDSVKSSSSSSSSAGATASAVPISSHPLESRLKQWEATRETLRMETLRRTFGMAEPIRRQMELKIVRDGEWKPLALGGGVGMMGGMGNVHEEILMGRDGDITWEDVYSGEESRAEVSVHEEMERKLRISA</sequence>
<evidence type="ECO:0000256" key="1">
    <source>
        <dbReference type="ARBA" id="ARBA00023186"/>
    </source>
</evidence>
<name>A0ABR3DFD9_NEUIN</name>
<evidence type="ECO:0000256" key="3">
    <source>
        <dbReference type="SAM" id="MobiDB-lite"/>
    </source>
</evidence>
<keyword evidence="5" id="KW-1185">Reference proteome</keyword>
<feature type="region of interest" description="Disordered" evidence="3">
    <location>
        <begin position="30"/>
        <end position="66"/>
    </location>
</feature>
<feature type="compositionally biased region" description="Low complexity" evidence="3">
    <location>
        <begin position="47"/>
        <end position="61"/>
    </location>
</feature>
<accession>A0ABR3DFD9</accession>